<dbReference type="Gene3D" id="3.40.30.10">
    <property type="entry name" value="Glutaredoxin"/>
    <property type="match status" value="1"/>
</dbReference>
<dbReference type="InterPro" id="IPR036249">
    <property type="entry name" value="Thioredoxin-like_sf"/>
</dbReference>
<dbReference type="SUPFAM" id="SSF52833">
    <property type="entry name" value="Thioredoxin-like"/>
    <property type="match status" value="1"/>
</dbReference>
<dbReference type="GO" id="GO:0016034">
    <property type="term" value="F:maleylacetoacetate isomerase activity"/>
    <property type="evidence" value="ECO:0007669"/>
    <property type="project" value="TreeGrafter"/>
</dbReference>
<dbReference type="InterPro" id="IPR004045">
    <property type="entry name" value="Glutathione_S-Trfase_N"/>
</dbReference>
<dbReference type="SFLD" id="SFLDG00358">
    <property type="entry name" value="Main_(cytGST)"/>
    <property type="match status" value="1"/>
</dbReference>
<sequence>MKLYGYWRSGAAYRLRIAFGLKGLDWEDMPVNLLAGDQQSEAFRSLNPIGLVPVLELDDGAALSQSLAILDWLDRSHPEPPLFPENPVARARVMAAGMTIAVDTHPLQNVGVVKHLKSAYGVDQQGGVDWMIHWMDRGFAAFQKMCEPNAPFAFGEEPSFADICLIPQLYNAHRWEMDLSSYPRLTEIEARCLALPAFEAARPENRPDAA</sequence>
<dbReference type="SUPFAM" id="SSF47616">
    <property type="entry name" value="GST C-terminal domain-like"/>
    <property type="match status" value="1"/>
</dbReference>
<dbReference type="InterPro" id="IPR034333">
    <property type="entry name" value="GST_Zeta_N"/>
</dbReference>
<dbReference type="PANTHER" id="PTHR42673">
    <property type="entry name" value="MALEYLACETOACETATE ISOMERASE"/>
    <property type="match status" value="1"/>
</dbReference>
<dbReference type="PANTHER" id="PTHR42673:SF4">
    <property type="entry name" value="MALEYLACETOACETATE ISOMERASE"/>
    <property type="match status" value="1"/>
</dbReference>
<dbReference type="RefSeq" id="WP_035841099.1">
    <property type="nucleotide sequence ID" value="NZ_BNAB01000044.1"/>
</dbReference>
<keyword evidence="4" id="KW-0413">Isomerase</keyword>
<evidence type="ECO:0000259" key="2">
    <source>
        <dbReference type="PROSITE" id="PS50404"/>
    </source>
</evidence>
<comment type="similarity">
    <text evidence="1">Belongs to the GST superfamily. Zeta family.</text>
</comment>
<feature type="domain" description="GST C-terminal" evidence="3">
    <location>
        <begin position="86"/>
        <end position="210"/>
    </location>
</feature>
<evidence type="ECO:0000259" key="3">
    <source>
        <dbReference type="PROSITE" id="PS50405"/>
    </source>
</evidence>
<dbReference type="Proteomes" id="UP000634647">
    <property type="component" value="Unassembled WGS sequence"/>
</dbReference>
<dbReference type="SFLD" id="SFLDS00019">
    <property type="entry name" value="Glutathione_Transferase_(cytos"/>
    <property type="match status" value="1"/>
</dbReference>
<dbReference type="Gene3D" id="1.20.1050.10">
    <property type="match status" value="1"/>
</dbReference>
<dbReference type="InterPro" id="IPR036282">
    <property type="entry name" value="Glutathione-S-Trfase_C_sf"/>
</dbReference>
<evidence type="ECO:0000256" key="1">
    <source>
        <dbReference type="ARBA" id="ARBA00010007"/>
    </source>
</evidence>
<dbReference type="NCBIfam" id="TIGR01262">
    <property type="entry name" value="maiA"/>
    <property type="match status" value="1"/>
</dbReference>
<gene>
    <name evidence="4" type="ORF">GCM10008024_40960</name>
    <name evidence="5" type="ORF">SAMN05444006_14810</name>
</gene>
<dbReference type="GO" id="GO:0006559">
    <property type="term" value="P:L-phenylalanine catabolic process"/>
    <property type="evidence" value="ECO:0007669"/>
    <property type="project" value="TreeGrafter"/>
</dbReference>
<dbReference type="InterPro" id="IPR005955">
    <property type="entry name" value="GST_Zeta"/>
</dbReference>
<dbReference type="InterPro" id="IPR034330">
    <property type="entry name" value="GST_Zeta_C"/>
</dbReference>
<dbReference type="EMBL" id="BNAB01000044">
    <property type="protein sequence ID" value="GHE06482.1"/>
    <property type="molecule type" value="Genomic_DNA"/>
</dbReference>
<proteinExistence type="inferred from homology"/>
<organism evidence="4 7">
    <name type="scientific">Allgaiera indica</name>
    <dbReference type="NCBI Taxonomy" id="765699"/>
    <lineage>
        <taxon>Bacteria</taxon>
        <taxon>Pseudomonadati</taxon>
        <taxon>Pseudomonadota</taxon>
        <taxon>Alphaproteobacteria</taxon>
        <taxon>Rhodobacterales</taxon>
        <taxon>Paracoccaceae</taxon>
        <taxon>Allgaiera</taxon>
    </lineage>
</organism>
<dbReference type="CDD" id="cd03191">
    <property type="entry name" value="GST_C_Zeta"/>
    <property type="match status" value="1"/>
</dbReference>
<evidence type="ECO:0000313" key="6">
    <source>
        <dbReference type="Proteomes" id="UP000199541"/>
    </source>
</evidence>
<reference evidence="5 6" key="2">
    <citation type="submission" date="2016-10" db="EMBL/GenBank/DDBJ databases">
        <authorList>
            <person name="Varghese N."/>
            <person name="Submissions S."/>
        </authorList>
    </citation>
    <scope>NUCLEOTIDE SEQUENCE [LARGE SCALE GENOMIC DNA]</scope>
    <source>
        <strain evidence="5 6">DSM 24802</strain>
    </source>
</reference>
<dbReference type="PROSITE" id="PS50405">
    <property type="entry name" value="GST_CTER"/>
    <property type="match status" value="1"/>
</dbReference>
<name>A0AAN4UV86_9RHOB</name>
<dbReference type="GO" id="GO:0005737">
    <property type="term" value="C:cytoplasm"/>
    <property type="evidence" value="ECO:0007669"/>
    <property type="project" value="InterPro"/>
</dbReference>
<feature type="domain" description="GST N-terminal" evidence="2">
    <location>
        <begin position="1"/>
        <end position="81"/>
    </location>
</feature>
<dbReference type="CDD" id="cd03042">
    <property type="entry name" value="GST_N_Zeta"/>
    <property type="match status" value="1"/>
</dbReference>
<dbReference type="PROSITE" id="PS50404">
    <property type="entry name" value="GST_NTER"/>
    <property type="match status" value="1"/>
</dbReference>
<reference evidence="4" key="3">
    <citation type="submission" date="2023-06" db="EMBL/GenBank/DDBJ databases">
        <authorList>
            <person name="Sun Q."/>
            <person name="Zhou Y."/>
        </authorList>
    </citation>
    <scope>NUCLEOTIDE SEQUENCE</scope>
    <source>
        <strain evidence="4">CGMCC 1.10859</strain>
    </source>
</reference>
<dbReference type="InterPro" id="IPR040079">
    <property type="entry name" value="Glutathione_S-Trfase"/>
</dbReference>
<dbReference type="EMBL" id="FNOB01000048">
    <property type="protein sequence ID" value="SDX94066.1"/>
    <property type="molecule type" value="Genomic_DNA"/>
</dbReference>
<dbReference type="Proteomes" id="UP000199541">
    <property type="component" value="Unassembled WGS sequence"/>
</dbReference>
<dbReference type="Pfam" id="PF13410">
    <property type="entry name" value="GST_C_2"/>
    <property type="match status" value="1"/>
</dbReference>
<evidence type="ECO:0000313" key="7">
    <source>
        <dbReference type="Proteomes" id="UP000634647"/>
    </source>
</evidence>
<dbReference type="AlphaFoldDB" id="A0AAN4UV86"/>
<dbReference type="GO" id="GO:0004364">
    <property type="term" value="F:glutathione transferase activity"/>
    <property type="evidence" value="ECO:0007669"/>
    <property type="project" value="TreeGrafter"/>
</dbReference>
<evidence type="ECO:0000313" key="5">
    <source>
        <dbReference type="EMBL" id="SDX94066.1"/>
    </source>
</evidence>
<dbReference type="Pfam" id="PF13417">
    <property type="entry name" value="GST_N_3"/>
    <property type="match status" value="1"/>
</dbReference>
<dbReference type="InterPro" id="IPR010987">
    <property type="entry name" value="Glutathione-S-Trfase_C-like"/>
</dbReference>
<comment type="caution">
    <text evidence="4">The sequence shown here is derived from an EMBL/GenBank/DDBJ whole genome shotgun (WGS) entry which is preliminary data.</text>
</comment>
<evidence type="ECO:0000313" key="4">
    <source>
        <dbReference type="EMBL" id="GHE06482.1"/>
    </source>
</evidence>
<accession>A0AAN4UV86</accession>
<protein>
    <submittedName>
        <fullName evidence="4">Maleylacetoacetate isomerase</fullName>
    </submittedName>
</protein>
<dbReference type="GO" id="GO:0006749">
    <property type="term" value="P:glutathione metabolic process"/>
    <property type="evidence" value="ECO:0007669"/>
    <property type="project" value="TreeGrafter"/>
</dbReference>
<keyword evidence="6" id="KW-1185">Reference proteome</keyword>
<reference evidence="4" key="1">
    <citation type="journal article" date="2014" name="Int. J. Syst. Evol. Microbiol.">
        <title>Complete genome sequence of Corynebacterium casei LMG S-19264T (=DSM 44701T), isolated from a smear-ripened cheese.</title>
        <authorList>
            <consortium name="US DOE Joint Genome Institute (JGI-PGF)"/>
            <person name="Walter F."/>
            <person name="Albersmeier A."/>
            <person name="Kalinowski J."/>
            <person name="Ruckert C."/>
        </authorList>
    </citation>
    <scope>NUCLEOTIDE SEQUENCE</scope>
    <source>
        <strain evidence="4">CGMCC 1.10859</strain>
    </source>
</reference>